<dbReference type="GO" id="GO:0070967">
    <property type="term" value="F:coenzyme F420 binding"/>
    <property type="evidence" value="ECO:0007669"/>
    <property type="project" value="InterPro"/>
</dbReference>
<dbReference type="NCBIfam" id="TIGR01915">
    <property type="entry name" value="npdG"/>
    <property type="match status" value="1"/>
</dbReference>
<dbReference type="GO" id="GO:0006740">
    <property type="term" value="P:NADPH regeneration"/>
    <property type="evidence" value="ECO:0007669"/>
    <property type="project" value="InterPro"/>
</dbReference>
<gene>
    <name evidence="3" type="ORF">GALL_356560</name>
</gene>
<protein>
    <submittedName>
        <fullName evidence="3">Prephenate dehydrogenase</fullName>
    </submittedName>
</protein>
<evidence type="ECO:0000256" key="1">
    <source>
        <dbReference type="ARBA" id="ARBA00023002"/>
    </source>
</evidence>
<dbReference type="InterPro" id="IPR036291">
    <property type="entry name" value="NAD(P)-bd_dom_sf"/>
</dbReference>
<dbReference type="InterPro" id="IPR051267">
    <property type="entry name" value="STEAP_metalloreductase"/>
</dbReference>
<proteinExistence type="predicted"/>
<keyword evidence="1" id="KW-0560">Oxidoreductase</keyword>
<accession>A0A1J5QG92</accession>
<dbReference type="SUPFAM" id="SSF51735">
    <property type="entry name" value="NAD(P)-binding Rossmann-fold domains"/>
    <property type="match status" value="1"/>
</dbReference>
<dbReference type="GO" id="GO:0016651">
    <property type="term" value="F:oxidoreductase activity, acting on NAD(P)H"/>
    <property type="evidence" value="ECO:0007669"/>
    <property type="project" value="InterPro"/>
</dbReference>
<dbReference type="InterPro" id="IPR028939">
    <property type="entry name" value="P5C_Rdtase_cat_N"/>
</dbReference>
<dbReference type="GO" id="GO:0005886">
    <property type="term" value="C:plasma membrane"/>
    <property type="evidence" value="ECO:0007669"/>
    <property type="project" value="TreeGrafter"/>
</dbReference>
<dbReference type="GO" id="GO:0008823">
    <property type="term" value="F:cupric reductase (NADH) activity"/>
    <property type="evidence" value="ECO:0007669"/>
    <property type="project" value="TreeGrafter"/>
</dbReference>
<organism evidence="3">
    <name type="scientific">mine drainage metagenome</name>
    <dbReference type="NCBI Taxonomy" id="410659"/>
    <lineage>
        <taxon>unclassified sequences</taxon>
        <taxon>metagenomes</taxon>
        <taxon>ecological metagenomes</taxon>
    </lineage>
</organism>
<evidence type="ECO:0000259" key="2">
    <source>
        <dbReference type="Pfam" id="PF03807"/>
    </source>
</evidence>
<dbReference type="GO" id="GO:0015677">
    <property type="term" value="P:copper ion import"/>
    <property type="evidence" value="ECO:0007669"/>
    <property type="project" value="TreeGrafter"/>
</dbReference>
<feature type="domain" description="Pyrroline-5-carboxylate reductase catalytic N-terminal" evidence="2">
    <location>
        <begin position="9"/>
        <end position="101"/>
    </location>
</feature>
<dbReference type="Pfam" id="PF03807">
    <property type="entry name" value="F420_oxidored"/>
    <property type="match status" value="1"/>
</dbReference>
<evidence type="ECO:0000313" key="3">
    <source>
        <dbReference type="EMBL" id="OIQ82558.1"/>
    </source>
</evidence>
<sequence>MASAIPTPIGIIGGTGDQGRGLAFRFATAGLEVVIGSRDAIRAREIAESFGLPNLHGGDNASVATDCAIVIIAVPWAGHEATVKELEPHLRGKIVIDCVNPLGFDEKGAYALKVAEGSACEQAQVLLPESTVVGAFHNVSSVVLLDAEVADLAIDVLVLGDDRVATDQVQALAELLPGVRGIYGGRLRNAGQIEAFTANLISINRRYKAHSSLRITL</sequence>
<name>A0A1J5QG92_9ZZZZ</name>
<dbReference type="InterPro" id="IPR010185">
    <property type="entry name" value="NpdG"/>
</dbReference>
<dbReference type="Gene3D" id="3.40.50.720">
    <property type="entry name" value="NAD(P)-binding Rossmann-like Domain"/>
    <property type="match status" value="1"/>
</dbReference>
<dbReference type="PANTHER" id="PTHR14239:SF0">
    <property type="entry name" value="F420-DEPENDENT NADP REDUCTASE"/>
    <property type="match status" value="1"/>
</dbReference>
<dbReference type="PANTHER" id="PTHR14239">
    <property type="entry name" value="DUDULIN-RELATED"/>
    <property type="match status" value="1"/>
</dbReference>
<comment type="caution">
    <text evidence="3">The sequence shown here is derived from an EMBL/GenBank/DDBJ whole genome shotgun (WGS) entry which is preliminary data.</text>
</comment>
<dbReference type="GO" id="GO:0052851">
    <property type="term" value="F:ferric-chelate reductase (NADPH) activity"/>
    <property type="evidence" value="ECO:0007669"/>
    <property type="project" value="TreeGrafter"/>
</dbReference>
<dbReference type="GO" id="GO:0050661">
    <property type="term" value="F:NADP binding"/>
    <property type="evidence" value="ECO:0007669"/>
    <property type="project" value="InterPro"/>
</dbReference>
<dbReference type="AlphaFoldDB" id="A0A1J5QG92"/>
<reference evidence="3" key="1">
    <citation type="submission" date="2016-10" db="EMBL/GenBank/DDBJ databases">
        <title>Sequence of Gallionella enrichment culture.</title>
        <authorList>
            <person name="Poehlein A."/>
            <person name="Muehling M."/>
            <person name="Daniel R."/>
        </authorList>
    </citation>
    <scope>NUCLEOTIDE SEQUENCE</scope>
</reference>
<dbReference type="EMBL" id="MLJW01000791">
    <property type="protein sequence ID" value="OIQ82558.1"/>
    <property type="molecule type" value="Genomic_DNA"/>
</dbReference>